<dbReference type="InterPro" id="IPR002035">
    <property type="entry name" value="VWF_A"/>
</dbReference>
<dbReference type="PROSITE" id="PS50234">
    <property type="entry name" value="VWFA"/>
    <property type="match status" value="9"/>
</dbReference>
<dbReference type="SMART" id="SM00327">
    <property type="entry name" value="VWA"/>
    <property type="match status" value="9"/>
</dbReference>
<feature type="domain" description="VWFA" evidence="1">
    <location>
        <begin position="1754"/>
        <end position="1933"/>
    </location>
</feature>
<feature type="domain" description="VWFA" evidence="1">
    <location>
        <begin position="405"/>
        <end position="544"/>
    </location>
</feature>
<protein>
    <recommendedName>
        <fullName evidence="1">VWFA domain-containing protein</fullName>
    </recommendedName>
</protein>
<dbReference type="PANTHER" id="PTHR24020">
    <property type="entry name" value="COLLAGEN ALPHA"/>
    <property type="match status" value="1"/>
</dbReference>
<feature type="domain" description="VWFA" evidence="1">
    <location>
        <begin position="217"/>
        <end position="396"/>
    </location>
</feature>
<evidence type="ECO:0000313" key="3">
    <source>
        <dbReference type="Proteomes" id="UP001217089"/>
    </source>
</evidence>
<feature type="domain" description="VWFA" evidence="1">
    <location>
        <begin position="1945"/>
        <end position="2118"/>
    </location>
</feature>
<dbReference type="PROSITE" id="PS50092">
    <property type="entry name" value="TSP1"/>
    <property type="match status" value="5"/>
</dbReference>
<dbReference type="SUPFAM" id="SSF53300">
    <property type="entry name" value="vWA-like"/>
    <property type="match status" value="9"/>
</dbReference>
<dbReference type="InterPro" id="IPR000884">
    <property type="entry name" value="TSP1_rpt"/>
</dbReference>
<feature type="domain" description="VWFA" evidence="1">
    <location>
        <begin position="1369"/>
        <end position="1548"/>
    </location>
</feature>
<feature type="domain" description="VWFA" evidence="1">
    <location>
        <begin position="1004"/>
        <end position="1177"/>
    </location>
</feature>
<dbReference type="InterPro" id="IPR050525">
    <property type="entry name" value="ECM_Assembly_Org"/>
</dbReference>
<feature type="domain" description="VWFA" evidence="1">
    <location>
        <begin position="552"/>
        <end position="685"/>
    </location>
</feature>
<organism evidence="2 3">
    <name type="scientific">Tegillarca granosa</name>
    <name type="common">Malaysian cockle</name>
    <name type="synonym">Anadara granosa</name>
    <dbReference type="NCBI Taxonomy" id="220873"/>
    <lineage>
        <taxon>Eukaryota</taxon>
        <taxon>Metazoa</taxon>
        <taxon>Spiralia</taxon>
        <taxon>Lophotrochozoa</taxon>
        <taxon>Mollusca</taxon>
        <taxon>Bivalvia</taxon>
        <taxon>Autobranchia</taxon>
        <taxon>Pteriomorphia</taxon>
        <taxon>Arcoida</taxon>
        <taxon>Arcoidea</taxon>
        <taxon>Arcidae</taxon>
        <taxon>Tegillarca</taxon>
    </lineage>
</organism>
<reference evidence="2 3" key="1">
    <citation type="submission" date="2022-12" db="EMBL/GenBank/DDBJ databases">
        <title>Chromosome-level genome of Tegillarca granosa.</title>
        <authorList>
            <person name="Kim J."/>
        </authorList>
    </citation>
    <scope>NUCLEOTIDE SEQUENCE [LARGE SCALE GENOMIC DNA]</scope>
    <source>
        <strain evidence="2">Teg-2019</strain>
        <tissue evidence="2">Adductor muscle</tissue>
    </source>
</reference>
<feature type="domain" description="VWFA" evidence="1">
    <location>
        <begin position="813"/>
        <end position="992"/>
    </location>
</feature>
<dbReference type="Proteomes" id="UP001217089">
    <property type="component" value="Unassembled WGS sequence"/>
</dbReference>
<dbReference type="Gene3D" id="2.20.100.10">
    <property type="entry name" value="Thrombospondin type-1 (TSP1) repeat"/>
    <property type="match status" value="5"/>
</dbReference>
<dbReference type="PRINTS" id="PR00453">
    <property type="entry name" value="VWFADOMAIN"/>
</dbReference>
<dbReference type="SMART" id="SM00209">
    <property type="entry name" value="TSP1"/>
    <property type="match status" value="5"/>
</dbReference>
<dbReference type="Pfam" id="PF00092">
    <property type="entry name" value="VWA"/>
    <property type="match status" value="9"/>
</dbReference>
<dbReference type="PANTHER" id="PTHR24020:SF20">
    <property type="entry name" value="PH DOMAIN-CONTAINING PROTEIN"/>
    <property type="match status" value="1"/>
</dbReference>
<proteinExistence type="predicted"/>
<dbReference type="SUPFAM" id="SSF82895">
    <property type="entry name" value="TSP-1 type 1 repeat"/>
    <property type="match status" value="5"/>
</dbReference>
<accession>A0ABQ9FRW5</accession>
<name>A0ABQ9FRW5_TEGGR</name>
<gene>
    <name evidence="2" type="ORF">KUTeg_001572</name>
</gene>
<feature type="domain" description="VWFA" evidence="1">
    <location>
        <begin position="31"/>
        <end position="207"/>
    </location>
</feature>
<dbReference type="EMBL" id="JARBDR010000141">
    <property type="protein sequence ID" value="KAJ8319985.1"/>
    <property type="molecule type" value="Genomic_DNA"/>
</dbReference>
<dbReference type="Gene3D" id="3.40.50.410">
    <property type="entry name" value="von Willebrand factor, type A domain"/>
    <property type="match status" value="9"/>
</dbReference>
<dbReference type="InterPro" id="IPR036383">
    <property type="entry name" value="TSP1_rpt_sf"/>
</dbReference>
<comment type="caution">
    <text evidence="2">The sequence shown here is derived from an EMBL/GenBank/DDBJ whole genome shotgun (WGS) entry which is preliminary data.</text>
</comment>
<sequence>MQQLSLIFRINIVNQITMVPVLPLADSEEADIVVAVHSSRSTSEDDFSKLKTYLKSLFAKADVNSGKVQISCIVYGRDARTIFYLNQYNTSQQVSEAIDRISPRMRDNIVDSSAALVRAREMFGYGARATVPKALFMITDSASTVKTSTVENQKALLQGDGVDIFSIGVGIRDKSELELLSTSPNNIYNVQGYGQLAGNAEELRNRVYAQCFSEKLDLVFVMDSSTSVSEQNFWKMKSFLRTMVSAADVDSGNVRVGLISYSEIAEVRFYLNTYSTKSDILKGITEMPYVYGRTNTADALRVLWSEMYTNVKGDRRDVPNTAIVVTDGVSNINQARTQLEAINARATGIHIYAIGIGLPDLTELNGIATSPASRNRFTIDNFEELENLPGKVFKTICTECKAEVDLVIIIDSSTSVGPDNYEKTKTFVTDLLRNAEIDSGLVRVGIVTYSTNVDVRFNLNTYSTKTQIFDAIQNIEYTYGSTNTAGAIGRMRNTMFTTANGDRPNVPNVAIIITDGVSNINARETIPEAEAARKANIHIYAIGIECGLAKVDLVFVLDSSTSVGQDNYDKMLNFLKDFLRNADIDSGSIRVGVVSYSTGVHLEFKMNDYTTQQEVFNAIDNIPYRYGSTNTADGLRKMHNEMFTARNGDREDVPNIAIVITDGVSNINSRRTIPESNAAKKKVDGGFSTWADWGPCSVTCGVGYTRRSRQCNNPSPQFGGANCVGDYREQISCELDPCPIDGGFSRWSDWSVCSATCGRGISTRTRSCDSPAPQYGGQDCNGEREEQKQCMIQECQVINEYLSFQECGLAKVDLVFVLDSSTSVGQDNYDKMLKFLKDFLSNADIDSGSIRVGVVSYSTGVHVEFQMNDFTTQLEVFNAIDNIPYRYGSTNTADGLRKMHDGMFTAANGDRDGVPNIAIVITDGVSNINSRRTIPEADAAKGKGIHVYVIGIGLKDTREIFAMATAPASENAFTVTGFDELRGLDEQIFSAICPVSTPSPSGYDLVVVLDSSVNRETFQWMTDFVKSLTSQLNIDGGDFRVGVMRYSSTADVQFNLKDYTTQAEMAPAIDVIDYKHGETDTAKAFEAVRTRMFRAEKGDRDFARNYILYLTGNERSLNTDKIWREAERVEDDDIGIFVVGINTDETTEIDETSTHPLSQYRFLVRGRRELMEIPGQLDYRIRENTKILLFYVFDRIDMPAVIKQISFFFKKGFQHGHNGKVVQLHVVSEYEQGLVSAIIPVPQFGGADCDGEFEEFESCESVPCPRSKDLHFFWKYFDNIILTNKEADNFRENLYFQIIYINPNLMAGFSRWSDWSQCSKTCGLGTKTRQRSCDNPAPQYGGRDCAGILEETTECQLEKCQECGLAKVDLVFVLDSSTSVGQDNYNKMMNFLKDFLTNADIDSGSIRVGVVSYSTGVHVEFQLNDYTTQQEVFDAIDNIPYRYGSTNTADGLLRMHSQMFTARNGDRDDAPNIAIVITDGVSNINSRRTIPEADRAKEKGIHVYIIGIGLTDTREIFAMATAPASENAFTVTGFDELKGLDQQIFSAICPALAFKIRYFVIFYVAFVNLNLNLKCKFLKCFALVDGGFSTWTEWDVCSATCGEGIKTRTRECNNPTPQFGGRDCEGDLEEFAACEIIPCPIDGGLSRWSEWTECSQTCGLGTKSRQRSCDSPTPQYGGRDCYGATVETTECQLEPCQGTNKLYNRKSERLHCNEFLFIMLKLFNKFLGELFFVFCSFLFFFINPLIECGLAKVDLVFVLDSSTSVGQGNYNKMLNFLKEFLTNADIDSGSIRVGVVSYSTGVHVEFQMNDYTTQQEVFNAIDNIPYRYGSTNTADGLRKMHNEMFTAKNGDRDGVPNIAIVITDGVSNINSRRTIPEADAAKGKGIHVYVIGIGLTDTREIYAMATAPASENAFTVTGFDELTGLDEQIFSAICPVSTPAPTAYDLVIVMDSSVNRRTYRWMLAFVKNLTGQLNIDNGEFRVGLLRYSTSADVQFNLEDYTTRNDINPAVDLVQYQPGETNTAKAFETVRTQMFRPNKGDRDYARNYILLLTGNEESLDTNEIWREAERVEDEDIGIFVVGIGLNDTREVDETSTHPLSKYRYLVGTRGQLLKIPGQIENTIRGRCMFANSIRTIALEKKNRSIFSKRFHANFLRINKDVIID</sequence>
<keyword evidence="3" id="KW-1185">Reference proteome</keyword>
<dbReference type="InterPro" id="IPR036465">
    <property type="entry name" value="vWFA_dom_sf"/>
</dbReference>
<evidence type="ECO:0000259" key="1">
    <source>
        <dbReference type="PROSITE" id="PS50234"/>
    </source>
</evidence>
<dbReference type="CDD" id="cd01450">
    <property type="entry name" value="vWFA_subfamily_ECM"/>
    <property type="match status" value="9"/>
</dbReference>
<dbReference type="Pfam" id="PF00090">
    <property type="entry name" value="TSP_1"/>
    <property type="match status" value="5"/>
</dbReference>
<evidence type="ECO:0000313" key="2">
    <source>
        <dbReference type="EMBL" id="KAJ8319985.1"/>
    </source>
</evidence>